<sequence>MRGAIFDDRSNLVALLDRRQYLAREQHVANCVVAAFSGKDEEDSGKHRVVGEHRRDVDRSRAALAGITRSSAVSGERSATVTTRLWTTESLLSAT</sequence>
<organism evidence="1">
    <name type="scientific">freshwater metagenome</name>
    <dbReference type="NCBI Taxonomy" id="449393"/>
    <lineage>
        <taxon>unclassified sequences</taxon>
        <taxon>metagenomes</taxon>
        <taxon>ecological metagenomes</taxon>
    </lineage>
</organism>
<proteinExistence type="predicted"/>
<dbReference type="AlphaFoldDB" id="A0A6J6BU50"/>
<protein>
    <submittedName>
        <fullName evidence="1">Unannotated protein</fullName>
    </submittedName>
</protein>
<dbReference type="EMBL" id="CAEZSG010000131">
    <property type="protein sequence ID" value="CAB4542552.1"/>
    <property type="molecule type" value="Genomic_DNA"/>
</dbReference>
<evidence type="ECO:0000313" key="1">
    <source>
        <dbReference type="EMBL" id="CAB4542552.1"/>
    </source>
</evidence>
<name>A0A6J6BU50_9ZZZZ</name>
<reference evidence="1" key="1">
    <citation type="submission" date="2020-05" db="EMBL/GenBank/DDBJ databases">
        <authorList>
            <person name="Chiriac C."/>
            <person name="Salcher M."/>
            <person name="Ghai R."/>
            <person name="Kavagutti S V."/>
        </authorList>
    </citation>
    <scope>NUCLEOTIDE SEQUENCE</scope>
</reference>
<accession>A0A6J6BU50</accession>
<gene>
    <name evidence="1" type="ORF">UFOPK1413_00808</name>
</gene>